<organism evidence="2 3">
    <name type="scientific">Caerostris extrusa</name>
    <name type="common">Bark spider</name>
    <name type="synonym">Caerostris bankana</name>
    <dbReference type="NCBI Taxonomy" id="172846"/>
    <lineage>
        <taxon>Eukaryota</taxon>
        <taxon>Metazoa</taxon>
        <taxon>Ecdysozoa</taxon>
        <taxon>Arthropoda</taxon>
        <taxon>Chelicerata</taxon>
        <taxon>Arachnida</taxon>
        <taxon>Araneae</taxon>
        <taxon>Araneomorphae</taxon>
        <taxon>Entelegynae</taxon>
        <taxon>Araneoidea</taxon>
        <taxon>Araneidae</taxon>
        <taxon>Caerostris</taxon>
    </lineage>
</organism>
<accession>A0AAV4NZ33</accession>
<dbReference type="EMBL" id="BPLR01021362">
    <property type="protein sequence ID" value="GIX88811.1"/>
    <property type="molecule type" value="Genomic_DNA"/>
</dbReference>
<dbReference type="AlphaFoldDB" id="A0AAV4NZ33"/>
<gene>
    <name evidence="2" type="ORF">CEXT_264971</name>
</gene>
<evidence type="ECO:0000313" key="2">
    <source>
        <dbReference type="EMBL" id="GIX88811.1"/>
    </source>
</evidence>
<keyword evidence="3" id="KW-1185">Reference proteome</keyword>
<proteinExistence type="predicted"/>
<comment type="caution">
    <text evidence="2">The sequence shown here is derived from an EMBL/GenBank/DDBJ whole genome shotgun (WGS) entry which is preliminary data.</text>
</comment>
<reference evidence="2 3" key="1">
    <citation type="submission" date="2021-06" db="EMBL/GenBank/DDBJ databases">
        <title>Caerostris extrusa draft genome.</title>
        <authorList>
            <person name="Kono N."/>
            <person name="Arakawa K."/>
        </authorList>
    </citation>
    <scope>NUCLEOTIDE SEQUENCE [LARGE SCALE GENOMIC DNA]</scope>
</reference>
<evidence type="ECO:0000313" key="3">
    <source>
        <dbReference type="Proteomes" id="UP001054945"/>
    </source>
</evidence>
<name>A0AAV4NZ33_CAEEX</name>
<evidence type="ECO:0000256" key="1">
    <source>
        <dbReference type="SAM" id="MobiDB-lite"/>
    </source>
</evidence>
<dbReference type="Proteomes" id="UP001054945">
    <property type="component" value="Unassembled WGS sequence"/>
</dbReference>
<sequence length="81" mass="9307">MAIHADFLHSENEHEERGPLRTPITAKWRAQKKESKKAQKSNPCWMRGWGIKASFVRALFFLQLPGRVLLKRSLHVGCPSP</sequence>
<feature type="region of interest" description="Disordered" evidence="1">
    <location>
        <begin position="1"/>
        <end position="41"/>
    </location>
</feature>
<feature type="compositionally biased region" description="Basic and acidic residues" evidence="1">
    <location>
        <begin position="1"/>
        <end position="19"/>
    </location>
</feature>
<protein>
    <submittedName>
        <fullName evidence="2">Uncharacterized protein</fullName>
    </submittedName>
</protein>